<comment type="subunit">
    <text evidence="5">Homodimer.</text>
</comment>
<evidence type="ECO:0000256" key="3">
    <source>
        <dbReference type="ARBA" id="ARBA00004924"/>
    </source>
</evidence>
<evidence type="ECO:0000256" key="2">
    <source>
        <dbReference type="ARBA" id="ARBA00004056"/>
    </source>
</evidence>
<comment type="caution">
    <text evidence="11">The sequence shown here is derived from an EMBL/GenBank/DDBJ whole genome shotgun (WGS) entry which is preliminary data.</text>
</comment>
<dbReference type="AlphaFoldDB" id="A0A402A6J4"/>
<gene>
    <name evidence="11" type="primary">sbnA</name>
    <name evidence="11" type="ORF">KTT_44700</name>
</gene>
<dbReference type="InterPro" id="IPR001216">
    <property type="entry name" value="P-phosphate_BS"/>
</dbReference>
<evidence type="ECO:0000256" key="9">
    <source>
        <dbReference type="ARBA" id="ARBA00022898"/>
    </source>
</evidence>
<comment type="function">
    <text evidence="2">Catalyzes the synthesis of N-((2S)-2-amino-2-carboxyethyl)-L-glutamate (ACEGA) from O-phospho-L-serine and L-glutamate. Involved in the biosynthesis of L-2,3-diaminopropionic acid (L-Dap), a precursor of staphyloferrin B and antibiotics.</text>
</comment>
<evidence type="ECO:0000313" key="12">
    <source>
        <dbReference type="Proteomes" id="UP000287352"/>
    </source>
</evidence>
<feature type="domain" description="Tryptophan synthase beta chain-like PALP" evidence="10">
    <location>
        <begin position="2"/>
        <end position="268"/>
    </location>
</feature>
<evidence type="ECO:0000256" key="7">
    <source>
        <dbReference type="ARBA" id="ARBA00016985"/>
    </source>
</evidence>
<dbReference type="Proteomes" id="UP000287352">
    <property type="component" value="Unassembled WGS sequence"/>
</dbReference>
<dbReference type="InterPro" id="IPR036052">
    <property type="entry name" value="TrpB-like_PALP_sf"/>
</dbReference>
<accession>A0A402A6J4</accession>
<evidence type="ECO:0000256" key="8">
    <source>
        <dbReference type="ARBA" id="ARBA00022679"/>
    </source>
</evidence>
<evidence type="ECO:0000259" key="10">
    <source>
        <dbReference type="Pfam" id="PF00291"/>
    </source>
</evidence>
<sequence length="288" mass="31649">MLAKLECLNPGGSVKDRPAQFIIDQGLQTGIITPTTHLIESTSGNFGIALAMVACIYHLALTCVVDPNISPVNLQILRQLGANIEMVKQVDAQGGYLASRIQRVQELRQSIPHSYWINQYANELNWQAHYFMTAAEIISQVEDHPIDTLVIAVSTTGTLLGLARRLREKYPHLRVIAVDAVGSIIFGGPPLPRFLPGIGASRVPEILQPDEIDEVWYVTDREAVQGCQDLVLHEGILAGGSSGSVVAAIQKILQQSLQPQTLLTLLPDRGDRYINMIYDEKWVAQLPS</sequence>
<dbReference type="InterPro" id="IPR050214">
    <property type="entry name" value="Cys_Synth/Cystath_Beta-Synth"/>
</dbReference>
<dbReference type="PANTHER" id="PTHR10314">
    <property type="entry name" value="CYSTATHIONINE BETA-SYNTHASE"/>
    <property type="match status" value="1"/>
</dbReference>
<dbReference type="InterPro" id="IPR023927">
    <property type="entry name" value="SbnA"/>
</dbReference>
<dbReference type="InterPro" id="IPR001926">
    <property type="entry name" value="TrpB-like_PALP"/>
</dbReference>
<comment type="cofactor">
    <cofactor evidence="1">
        <name>pyridoxal 5'-phosphate</name>
        <dbReference type="ChEBI" id="CHEBI:597326"/>
    </cofactor>
</comment>
<dbReference type="EC" id="2.5.1.140" evidence="6"/>
<organism evidence="11 12">
    <name type="scientific">Tengunoibacter tsumagoiensis</name>
    <dbReference type="NCBI Taxonomy" id="2014871"/>
    <lineage>
        <taxon>Bacteria</taxon>
        <taxon>Bacillati</taxon>
        <taxon>Chloroflexota</taxon>
        <taxon>Ktedonobacteria</taxon>
        <taxon>Ktedonobacterales</taxon>
        <taxon>Dictyobacteraceae</taxon>
        <taxon>Tengunoibacter</taxon>
    </lineage>
</organism>
<dbReference type="SUPFAM" id="SSF53686">
    <property type="entry name" value="Tryptophan synthase beta subunit-like PLP-dependent enzymes"/>
    <property type="match status" value="1"/>
</dbReference>
<comment type="pathway">
    <text evidence="3">Siderophore biosynthesis.</text>
</comment>
<keyword evidence="8" id="KW-0808">Transferase</keyword>
<evidence type="ECO:0000256" key="1">
    <source>
        <dbReference type="ARBA" id="ARBA00001933"/>
    </source>
</evidence>
<dbReference type="EMBL" id="BIFR01000002">
    <property type="protein sequence ID" value="GCE14611.1"/>
    <property type="molecule type" value="Genomic_DNA"/>
</dbReference>
<protein>
    <recommendedName>
        <fullName evidence="7">N-(2-amino-2-carboxyethyl)-L-glutamate synthase</fullName>
        <ecNumber evidence="6">2.5.1.140</ecNumber>
    </recommendedName>
</protein>
<evidence type="ECO:0000313" key="11">
    <source>
        <dbReference type="EMBL" id="GCE14611.1"/>
    </source>
</evidence>
<comment type="similarity">
    <text evidence="4">Belongs to the cysteine synthase/cystathionine beta-synthase family. SbnA subfamily.</text>
</comment>
<proteinExistence type="inferred from homology"/>
<evidence type="ECO:0000256" key="6">
    <source>
        <dbReference type="ARBA" id="ARBA00012331"/>
    </source>
</evidence>
<dbReference type="GO" id="GO:0016765">
    <property type="term" value="F:transferase activity, transferring alkyl or aryl (other than methyl) groups"/>
    <property type="evidence" value="ECO:0007669"/>
    <property type="project" value="UniProtKB-ARBA"/>
</dbReference>
<keyword evidence="9" id="KW-0663">Pyridoxal phosphate</keyword>
<dbReference type="Gene3D" id="3.40.50.1100">
    <property type="match status" value="2"/>
</dbReference>
<dbReference type="NCBIfam" id="TIGR03945">
    <property type="entry name" value="PLP_SbnA_fam"/>
    <property type="match status" value="1"/>
</dbReference>
<dbReference type="CDD" id="cd01561">
    <property type="entry name" value="CBS_like"/>
    <property type="match status" value="1"/>
</dbReference>
<evidence type="ECO:0000256" key="4">
    <source>
        <dbReference type="ARBA" id="ARBA00008519"/>
    </source>
</evidence>
<dbReference type="PROSITE" id="PS00901">
    <property type="entry name" value="CYS_SYNTHASE"/>
    <property type="match status" value="1"/>
</dbReference>
<dbReference type="Pfam" id="PF00291">
    <property type="entry name" value="PALP"/>
    <property type="match status" value="1"/>
</dbReference>
<reference evidence="12" key="1">
    <citation type="submission" date="2018-12" db="EMBL/GenBank/DDBJ databases">
        <title>Tengunoibacter tsumagoiensis gen. nov., sp. nov., Dictyobacter kobayashii sp. nov., D. alpinus sp. nov., and D. joshuensis sp. nov. and description of Dictyobacteraceae fam. nov. within the order Ktedonobacterales isolated from Tengu-no-mugimeshi.</title>
        <authorList>
            <person name="Wang C.M."/>
            <person name="Zheng Y."/>
            <person name="Sakai Y."/>
            <person name="Toyoda A."/>
            <person name="Minakuchi Y."/>
            <person name="Abe K."/>
            <person name="Yokota A."/>
            <person name="Yabe S."/>
        </authorList>
    </citation>
    <scope>NUCLEOTIDE SEQUENCE [LARGE SCALE GENOMIC DNA]</scope>
    <source>
        <strain evidence="12">Uno3</strain>
    </source>
</reference>
<keyword evidence="12" id="KW-1185">Reference proteome</keyword>
<dbReference type="GO" id="GO:0006535">
    <property type="term" value="P:cysteine biosynthetic process from serine"/>
    <property type="evidence" value="ECO:0007669"/>
    <property type="project" value="InterPro"/>
</dbReference>
<name>A0A402A6J4_9CHLR</name>
<evidence type="ECO:0000256" key="5">
    <source>
        <dbReference type="ARBA" id="ARBA00011738"/>
    </source>
</evidence>